<accession>A0AA86TB34</accession>
<dbReference type="Proteomes" id="UP001179121">
    <property type="component" value="Chromosome"/>
</dbReference>
<protein>
    <recommendedName>
        <fullName evidence="4">Transmembrane protein (PGPGW)</fullName>
    </recommendedName>
</protein>
<keyword evidence="1" id="KW-0812">Transmembrane</keyword>
<evidence type="ECO:0008006" key="4">
    <source>
        <dbReference type="Google" id="ProtNLM"/>
    </source>
</evidence>
<dbReference type="AlphaFoldDB" id="A0AA86TB34"/>
<reference evidence="2" key="1">
    <citation type="submission" date="2022-10" db="EMBL/GenBank/DDBJ databases">
        <authorList>
            <person name="Koch H."/>
        </authorList>
    </citation>
    <scope>NUCLEOTIDE SEQUENCE</scope>
    <source>
        <strain evidence="2">DNF</strain>
    </source>
</reference>
<name>A0AA86TB34_9BACT</name>
<proteinExistence type="predicted"/>
<keyword evidence="1" id="KW-0472">Membrane</keyword>
<evidence type="ECO:0000313" key="2">
    <source>
        <dbReference type="EMBL" id="CAI4033708.1"/>
    </source>
</evidence>
<organism evidence="2 3">
    <name type="scientific">Nitrospira tepida</name>
    <dbReference type="NCBI Taxonomy" id="2973512"/>
    <lineage>
        <taxon>Bacteria</taxon>
        <taxon>Pseudomonadati</taxon>
        <taxon>Nitrospirota</taxon>
        <taxon>Nitrospiria</taxon>
        <taxon>Nitrospirales</taxon>
        <taxon>Nitrospiraceae</taxon>
        <taxon>Nitrospira</taxon>
    </lineage>
</organism>
<dbReference type="Pfam" id="PF09656">
    <property type="entry name" value="PGPGW"/>
    <property type="match status" value="1"/>
</dbReference>
<keyword evidence="1" id="KW-1133">Transmembrane helix</keyword>
<feature type="transmembrane region" description="Helical" evidence="1">
    <location>
        <begin position="22"/>
        <end position="45"/>
    </location>
</feature>
<evidence type="ECO:0000256" key="1">
    <source>
        <dbReference type="SAM" id="Phobius"/>
    </source>
</evidence>
<evidence type="ECO:0000313" key="3">
    <source>
        <dbReference type="Proteomes" id="UP001179121"/>
    </source>
</evidence>
<dbReference type="EMBL" id="OX365700">
    <property type="protein sequence ID" value="CAI4033708.1"/>
    <property type="molecule type" value="Genomic_DNA"/>
</dbReference>
<gene>
    <name evidence="2" type="ORF">DNFV4_04150</name>
</gene>
<dbReference type="KEGG" id="nti:DNFV4_04150"/>
<sequence>MPVPLMDSFLSTVQSYVSGQTLLWLAFSSVVLFVGTLIAIPLILVRLPSNYFDSDYPHSWMRNHHPVLRMLGHLIKNILGAIFLLAGFAMLFLPGQGLLTMLIGISLMDFPGKRELERKLIGQPTVLSTINKMREKFGTPPLVIKPR</sequence>
<keyword evidence="3" id="KW-1185">Reference proteome</keyword>
<dbReference type="InterPro" id="IPR019099">
    <property type="entry name" value="Uncharacterised_PGPGW_TM"/>
</dbReference>
<dbReference type="RefSeq" id="WP_289271144.1">
    <property type="nucleotide sequence ID" value="NZ_OX365700.1"/>
</dbReference>